<dbReference type="SUPFAM" id="SSF53756">
    <property type="entry name" value="UDP-Glycosyltransferase/glycogen phosphorylase"/>
    <property type="match status" value="1"/>
</dbReference>
<accession>A0AA37ND29</accession>
<reference evidence="1" key="1">
    <citation type="submission" date="2022-01" db="EMBL/GenBank/DDBJ databases">
        <title>Novel bile acid biosynthetic pathways are enriched in the microbiome of centenarians.</title>
        <authorList>
            <person name="Sato Y."/>
            <person name="Atarashi K."/>
            <person name="Plichta R.D."/>
            <person name="Arai Y."/>
            <person name="Sasajima S."/>
            <person name="Kearney M.S."/>
            <person name="Suda W."/>
            <person name="Takeshita K."/>
            <person name="Sasaki T."/>
            <person name="Okamoto S."/>
            <person name="Skelly N.A."/>
            <person name="Okamura Y."/>
            <person name="Vlamakis H."/>
            <person name="Li Y."/>
            <person name="Tanoue T."/>
            <person name="Takei H."/>
            <person name="Nittono H."/>
            <person name="Narushima S."/>
            <person name="Irie J."/>
            <person name="Itoh H."/>
            <person name="Moriya K."/>
            <person name="Sugiura Y."/>
            <person name="Suematsu M."/>
            <person name="Moritoki N."/>
            <person name="Shibata S."/>
            <person name="Littman R.D."/>
            <person name="Fischbach A.M."/>
            <person name="Uwamino Y."/>
            <person name="Inoue T."/>
            <person name="Honda A."/>
            <person name="Hattori M."/>
            <person name="Murai T."/>
            <person name="Xavier J.R."/>
            <person name="Hirose N."/>
            <person name="Honda K."/>
        </authorList>
    </citation>
    <scope>NUCLEOTIDE SEQUENCE</scope>
    <source>
        <strain evidence="1">CE91-St3</strain>
    </source>
</reference>
<sequence length="392" mass="45770">MILNVLCSFLQTIKYILLGKKLDVLLYYPQHFNRSSKGSNPYFDPIVEVCKENELKYLVMEEPDSRTSNPRAPQCMKADAFFWMVTIMRKLMRMIYKEKTSVETDVKIAHFLDVITSHKFRAKRYITISNSMINILAELNPEGVVYDYQHGIIFNGHPGYFAEKDNLASSYKNSNRRMMLWGTLYRQAFERALCKEDLDKKIKIVGYPIPASTAGIVSQTREFIVISLQITSDSEVWYKHSVKMLYECLEQLKESGYKVLLKHHPRFNNEVDLSDIVIKYPFVGFVSKPLVELVPQTLLHITWSSTTCFEYANYGVPTFFLVDEVLSHGTTIFYEQYHYPLYKEMSLLEVVAHVVDKQEYKEDCKIVKKWYDSAYAPFDKQQILKILTGNED</sequence>
<evidence type="ECO:0000313" key="1">
    <source>
        <dbReference type="EMBL" id="GKH71587.1"/>
    </source>
</evidence>
<proteinExistence type="predicted"/>
<protein>
    <submittedName>
        <fullName evidence="1">Uncharacterized protein</fullName>
    </submittedName>
</protein>
<dbReference type="RefSeq" id="WP_151203496.1">
    <property type="nucleotide sequence ID" value="NZ_BQNZ01000001.1"/>
</dbReference>
<organism evidence="1 2">
    <name type="scientific">Parabacteroides merdae</name>
    <dbReference type="NCBI Taxonomy" id="46503"/>
    <lineage>
        <taxon>Bacteria</taxon>
        <taxon>Pseudomonadati</taxon>
        <taxon>Bacteroidota</taxon>
        <taxon>Bacteroidia</taxon>
        <taxon>Bacteroidales</taxon>
        <taxon>Tannerellaceae</taxon>
        <taxon>Parabacteroides</taxon>
    </lineage>
</organism>
<comment type="caution">
    <text evidence="1">The sequence shown here is derived from an EMBL/GenBank/DDBJ whole genome shotgun (WGS) entry which is preliminary data.</text>
</comment>
<dbReference type="Proteomes" id="UP001055114">
    <property type="component" value="Unassembled WGS sequence"/>
</dbReference>
<evidence type="ECO:0000313" key="2">
    <source>
        <dbReference type="Proteomes" id="UP001055114"/>
    </source>
</evidence>
<gene>
    <name evidence="1" type="ORF">CE91St3_14500</name>
</gene>
<dbReference type="Gene3D" id="3.40.50.12580">
    <property type="match status" value="1"/>
</dbReference>
<dbReference type="EMBL" id="BQNZ01000001">
    <property type="protein sequence ID" value="GKH71587.1"/>
    <property type="molecule type" value="Genomic_DNA"/>
</dbReference>
<dbReference type="AlphaFoldDB" id="A0AA37ND29"/>
<name>A0AA37ND29_9BACT</name>
<dbReference type="InterPro" id="IPR043148">
    <property type="entry name" value="TagF_C"/>
</dbReference>